<name>A0ABW9CRU3_9BURK</name>
<sequence length="493" mass="54265">RFLDDPFVSGGRMYRTGDLARYRADGNIEFLGRNDHQVKIRGFRIELGEIEAQIASHPAVREAVVIARARQQDQQLVAYVTLVSEIDTSALREHLDSRLPDYMVPSAFVVLDALPLTPNGKLDRRALPDPQWQDLAAYVAPRTSIEHSLAQCFASVLGLERVSVFDNFFSLGGHSLLAVQLMALIDARLGQNISIRVLFHAPSVAELADHLSTAPSNTEFDAILPIRTPGDGAPLFCIHPVGGLAWSYAGLAQSIEGNRPIYAVQTPALQQPDHSPANIAEMASDYIERIRSVQPQGPYRLFGWSFGGLVAYEMATQLQRAGETVDQLVLLDSRLPDGREAREFDECALMAAAFSNMPEELTLALREMQTTTERVDALRQHRLIPAYITDGHVMTLIDATRRNMHLQSTFAPAQFGGDIVYFTATRSEADGQAPHVAQWRERAEGAVVNFDIDCAHGEMCQPSSLATIGRSLASLSVFEASARRHPGEELGVK</sequence>
<dbReference type="RefSeq" id="WP_408163020.1">
    <property type="nucleotide sequence ID" value="NZ_JAQQDB010000032.1"/>
</dbReference>
<dbReference type="InterPro" id="IPR009081">
    <property type="entry name" value="PP-bd_ACP"/>
</dbReference>
<dbReference type="SUPFAM" id="SSF53474">
    <property type="entry name" value="alpha/beta-Hydrolases"/>
    <property type="match status" value="1"/>
</dbReference>
<comment type="caution">
    <text evidence="4">The sequence shown here is derived from an EMBL/GenBank/DDBJ whole genome shotgun (WGS) entry which is preliminary data.</text>
</comment>
<dbReference type="PANTHER" id="PTHR45527">
    <property type="entry name" value="NONRIBOSOMAL PEPTIDE SYNTHETASE"/>
    <property type="match status" value="1"/>
</dbReference>
<evidence type="ECO:0000313" key="5">
    <source>
        <dbReference type="Proteomes" id="UP001629462"/>
    </source>
</evidence>
<keyword evidence="2" id="KW-0597">Phosphoprotein</keyword>
<dbReference type="EMBL" id="JAQQDB010000032">
    <property type="protein sequence ID" value="MFM0521281.1"/>
    <property type="molecule type" value="Genomic_DNA"/>
</dbReference>
<dbReference type="SUPFAM" id="SSF47336">
    <property type="entry name" value="ACP-like"/>
    <property type="match status" value="1"/>
</dbReference>
<dbReference type="InterPro" id="IPR020806">
    <property type="entry name" value="PKS_PP-bd"/>
</dbReference>
<dbReference type="Gene3D" id="3.30.300.30">
    <property type="match status" value="1"/>
</dbReference>
<dbReference type="Gene3D" id="2.30.38.10">
    <property type="entry name" value="Luciferase, Domain 3"/>
    <property type="match status" value="1"/>
</dbReference>
<dbReference type="Pfam" id="PF00550">
    <property type="entry name" value="PP-binding"/>
    <property type="match status" value="1"/>
</dbReference>
<dbReference type="SMART" id="SM00824">
    <property type="entry name" value="PKS_TE"/>
    <property type="match status" value="1"/>
</dbReference>
<reference evidence="4 5" key="1">
    <citation type="journal article" date="2024" name="Chem. Sci.">
        <title>Discovery of megapolipeptins by genome mining of a Burkholderiales bacteria collection.</title>
        <authorList>
            <person name="Paulo B.S."/>
            <person name="Recchia M.J.J."/>
            <person name="Lee S."/>
            <person name="Fergusson C.H."/>
            <person name="Romanowski S.B."/>
            <person name="Hernandez A."/>
            <person name="Krull N."/>
            <person name="Liu D.Y."/>
            <person name="Cavanagh H."/>
            <person name="Bos A."/>
            <person name="Gray C.A."/>
            <person name="Murphy B.T."/>
            <person name="Linington R.G."/>
            <person name="Eustaquio A.S."/>
        </authorList>
    </citation>
    <scope>NUCLEOTIDE SEQUENCE [LARGE SCALE GENOMIC DNA]</scope>
    <source>
        <strain evidence="4 5">RL17-374-BIF-D</strain>
    </source>
</reference>
<evidence type="ECO:0000256" key="1">
    <source>
        <dbReference type="ARBA" id="ARBA00022450"/>
    </source>
</evidence>
<evidence type="ECO:0000259" key="3">
    <source>
        <dbReference type="PROSITE" id="PS50075"/>
    </source>
</evidence>
<feature type="non-terminal residue" evidence="4">
    <location>
        <position position="1"/>
    </location>
</feature>
<dbReference type="PANTHER" id="PTHR45527:SF1">
    <property type="entry name" value="FATTY ACID SYNTHASE"/>
    <property type="match status" value="1"/>
</dbReference>
<dbReference type="InterPro" id="IPR001031">
    <property type="entry name" value="Thioesterase"/>
</dbReference>
<dbReference type="InterPro" id="IPR025110">
    <property type="entry name" value="AMP-bd_C"/>
</dbReference>
<accession>A0ABW9CRU3</accession>
<dbReference type="SUPFAM" id="SSF56801">
    <property type="entry name" value="Acetyl-CoA synthetase-like"/>
    <property type="match status" value="1"/>
</dbReference>
<dbReference type="InterPro" id="IPR045851">
    <property type="entry name" value="AMP-bd_C_sf"/>
</dbReference>
<dbReference type="Pfam" id="PF13193">
    <property type="entry name" value="AMP-binding_C"/>
    <property type="match status" value="1"/>
</dbReference>
<dbReference type="SMART" id="SM00823">
    <property type="entry name" value="PKS_PP"/>
    <property type="match status" value="1"/>
</dbReference>
<dbReference type="Gene3D" id="3.40.50.1820">
    <property type="entry name" value="alpha/beta hydrolase"/>
    <property type="match status" value="1"/>
</dbReference>
<dbReference type="InterPro" id="IPR020802">
    <property type="entry name" value="TesA-like"/>
</dbReference>
<gene>
    <name evidence="4" type="ORF">PQR08_28005</name>
</gene>
<evidence type="ECO:0000256" key="2">
    <source>
        <dbReference type="ARBA" id="ARBA00022553"/>
    </source>
</evidence>
<keyword evidence="5" id="KW-1185">Reference proteome</keyword>
<organism evidence="4 5">
    <name type="scientific">Caballeronia jiangsuensis</name>
    <dbReference type="NCBI Taxonomy" id="1458357"/>
    <lineage>
        <taxon>Bacteria</taxon>
        <taxon>Pseudomonadati</taxon>
        <taxon>Pseudomonadota</taxon>
        <taxon>Betaproteobacteria</taxon>
        <taxon>Burkholderiales</taxon>
        <taxon>Burkholderiaceae</taxon>
        <taxon>Caballeronia</taxon>
    </lineage>
</organism>
<feature type="domain" description="Carrier" evidence="3">
    <location>
        <begin position="140"/>
        <end position="215"/>
    </location>
</feature>
<keyword evidence="1" id="KW-0596">Phosphopantetheine</keyword>
<protein>
    <submittedName>
        <fullName evidence="4">Thioesterase domain-containing protein</fullName>
    </submittedName>
</protein>
<dbReference type="InterPro" id="IPR029058">
    <property type="entry name" value="AB_hydrolase_fold"/>
</dbReference>
<dbReference type="InterPro" id="IPR036736">
    <property type="entry name" value="ACP-like_sf"/>
</dbReference>
<dbReference type="PROSITE" id="PS50075">
    <property type="entry name" value="CARRIER"/>
    <property type="match status" value="1"/>
</dbReference>
<dbReference type="Proteomes" id="UP001629462">
    <property type="component" value="Unassembled WGS sequence"/>
</dbReference>
<proteinExistence type="predicted"/>
<dbReference type="Pfam" id="PF00975">
    <property type="entry name" value="Thioesterase"/>
    <property type="match status" value="1"/>
</dbReference>
<evidence type="ECO:0000313" key="4">
    <source>
        <dbReference type="EMBL" id="MFM0521281.1"/>
    </source>
</evidence>